<dbReference type="AlphaFoldDB" id="A0A9J5ZBU1"/>
<gene>
    <name evidence="2" type="ORF">H5410_021724</name>
</gene>
<dbReference type="EMBL" id="JACXVP010000004">
    <property type="protein sequence ID" value="KAG5610443.1"/>
    <property type="molecule type" value="Genomic_DNA"/>
</dbReference>
<dbReference type="Proteomes" id="UP000824120">
    <property type="component" value="Chromosome 4"/>
</dbReference>
<organism evidence="2 3">
    <name type="scientific">Solanum commersonii</name>
    <name type="common">Commerson's wild potato</name>
    <name type="synonym">Commerson's nightshade</name>
    <dbReference type="NCBI Taxonomy" id="4109"/>
    <lineage>
        <taxon>Eukaryota</taxon>
        <taxon>Viridiplantae</taxon>
        <taxon>Streptophyta</taxon>
        <taxon>Embryophyta</taxon>
        <taxon>Tracheophyta</taxon>
        <taxon>Spermatophyta</taxon>
        <taxon>Magnoliopsida</taxon>
        <taxon>eudicotyledons</taxon>
        <taxon>Gunneridae</taxon>
        <taxon>Pentapetalae</taxon>
        <taxon>asterids</taxon>
        <taxon>lamiids</taxon>
        <taxon>Solanales</taxon>
        <taxon>Solanaceae</taxon>
        <taxon>Solanoideae</taxon>
        <taxon>Solaneae</taxon>
        <taxon>Solanum</taxon>
    </lineage>
</organism>
<accession>A0A9J5ZBU1</accession>
<feature type="region of interest" description="Disordered" evidence="1">
    <location>
        <begin position="35"/>
        <end position="59"/>
    </location>
</feature>
<name>A0A9J5ZBU1_SOLCO</name>
<reference evidence="2 3" key="1">
    <citation type="submission" date="2020-09" db="EMBL/GenBank/DDBJ databases">
        <title>De no assembly of potato wild relative species, Solanum commersonii.</title>
        <authorList>
            <person name="Cho K."/>
        </authorList>
    </citation>
    <scope>NUCLEOTIDE SEQUENCE [LARGE SCALE GENOMIC DNA]</scope>
    <source>
        <strain evidence="2">LZ3.2</strain>
        <tissue evidence="2">Leaf</tissue>
    </source>
</reference>
<evidence type="ECO:0000313" key="2">
    <source>
        <dbReference type="EMBL" id="KAG5610443.1"/>
    </source>
</evidence>
<comment type="caution">
    <text evidence="2">The sequence shown here is derived from an EMBL/GenBank/DDBJ whole genome shotgun (WGS) entry which is preliminary data.</text>
</comment>
<sequence>MRTCLIHRPRPLSVGRISDGTPSPTCTSPQLSAMRIGDSSSEQSDAMVGTPPLTQRFVHPSVSPSTIAAPSATPDVEMSALAPGQKDKLDRVMIAPNGSSWHPTKDVARALKNCVRRLYTQTYHSWSEIPNSICQA</sequence>
<evidence type="ECO:0000256" key="1">
    <source>
        <dbReference type="SAM" id="MobiDB-lite"/>
    </source>
</evidence>
<keyword evidence="3" id="KW-1185">Reference proteome</keyword>
<evidence type="ECO:0000313" key="3">
    <source>
        <dbReference type="Proteomes" id="UP000824120"/>
    </source>
</evidence>
<protein>
    <submittedName>
        <fullName evidence="2">Uncharacterized protein</fullName>
    </submittedName>
</protein>
<proteinExistence type="predicted"/>